<dbReference type="GO" id="GO:0010089">
    <property type="term" value="P:xylem development"/>
    <property type="evidence" value="ECO:0007669"/>
    <property type="project" value="InterPro"/>
</dbReference>
<dbReference type="OrthoDB" id="779856at2759"/>
<sequence>MSCKSIPPKAKPEDCSDNEESTWTFYLEDFLRDNKKEHNGYLYSSGYGSPNSLVSDAASSVGKKSADKNGEKSLSFKRKKKTKWALVDFDGHDHALQDTASSPANSPKVCCLDQPYMNRRGKDDMDNVSEEKGNSISGGQTIERSTRRAVHGPDHPTAKKKARWTVI</sequence>
<dbReference type="PANTHER" id="PTHR33974:SF25">
    <property type="entry name" value="SMALL PHOSPHATASE-LIKE PROTEIN 2, PUTATIVE-RELATED"/>
    <property type="match status" value="1"/>
</dbReference>
<feature type="region of interest" description="Disordered" evidence="1">
    <location>
        <begin position="1"/>
        <end position="20"/>
    </location>
</feature>
<comment type="caution">
    <text evidence="2">The sequence shown here is derived from an EMBL/GenBank/DDBJ whole genome shotgun (WGS) entry which is preliminary data.</text>
</comment>
<name>A0A6A4LLL0_9ERIC</name>
<reference evidence="2 3" key="1">
    <citation type="journal article" date="2019" name="Genome Biol. Evol.">
        <title>The Rhododendron genome and chromosomal organization provide insight into shared whole-genome duplications across the heath family (Ericaceae).</title>
        <authorList>
            <person name="Soza V.L."/>
            <person name="Lindsley D."/>
            <person name="Waalkes A."/>
            <person name="Ramage E."/>
            <person name="Patwardhan R.P."/>
            <person name="Burton J.N."/>
            <person name="Adey A."/>
            <person name="Kumar A."/>
            <person name="Qiu R."/>
            <person name="Shendure J."/>
            <person name="Hall B."/>
        </authorList>
    </citation>
    <scope>NUCLEOTIDE SEQUENCE [LARGE SCALE GENOMIC DNA]</scope>
    <source>
        <strain evidence="2">RSF 1966-606</strain>
    </source>
</reference>
<evidence type="ECO:0000313" key="2">
    <source>
        <dbReference type="EMBL" id="KAE9458202.1"/>
    </source>
</evidence>
<feature type="compositionally biased region" description="Polar residues" evidence="1">
    <location>
        <begin position="134"/>
        <end position="143"/>
    </location>
</feature>
<feature type="region of interest" description="Disordered" evidence="1">
    <location>
        <begin position="41"/>
        <end position="80"/>
    </location>
</feature>
<feature type="region of interest" description="Disordered" evidence="1">
    <location>
        <begin position="97"/>
        <end position="167"/>
    </location>
</feature>
<feature type="compositionally biased region" description="Basic residues" evidence="1">
    <location>
        <begin position="158"/>
        <end position="167"/>
    </location>
</feature>
<feature type="non-terminal residue" evidence="2">
    <location>
        <position position="1"/>
    </location>
</feature>
<feature type="compositionally biased region" description="Polar residues" evidence="1">
    <location>
        <begin position="46"/>
        <end position="58"/>
    </location>
</feature>
<dbReference type="Proteomes" id="UP000428333">
    <property type="component" value="Linkage Group LG06"/>
</dbReference>
<gene>
    <name evidence="2" type="ORF">C3L33_09893</name>
</gene>
<feature type="compositionally biased region" description="Basic and acidic residues" evidence="1">
    <location>
        <begin position="120"/>
        <end position="133"/>
    </location>
</feature>
<evidence type="ECO:0000313" key="3">
    <source>
        <dbReference type="Proteomes" id="UP000428333"/>
    </source>
</evidence>
<dbReference type="AlphaFoldDB" id="A0A6A4LLL0"/>
<keyword evidence="3" id="KW-1185">Reference proteome</keyword>
<dbReference type="PANTHER" id="PTHR33974">
    <property type="entry name" value="VASCULAR-RELATED UNKNOWN PROTEIN 1-RELATED"/>
    <property type="match status" value="1"/>
</dbReference>
<organism evidence="2 3">
    <name type="scientific">Rhododendron williamsianum</name>
    <dbReference type="NCBI Taxonomy" id="262921"/>
    <lineage>
        <taxon>Eukaryota</taxon>
        <taxon>Viridiplantae</taxon>
        <taxon>Streptophyta</taxon>
        <taxon>Embryophyta</taxon>
        <taxon>Tracheophyta</taxon>
        <taxon>Spermatophyta</taxon>
        <taxon>Magnoliopsida</taxon>
        <taxon>eudicotyledons</taxon>
        <taxon>Gunneridae</taxon>
        <taxon>Pentapetalae</taxon>
        <taxon>asterids</taxon>
        <taxon>Ericales</taxon>
        <taxon>Ericaceae</taxon>
        <taxon>Ericoideae</taxon>
        <taxon>Rhodoreae</taxon>
        <taxon>Rhododendron</taxon>
    </lineage>
</organism>
<dbReference type="EMBL" id="QEFC01001428">
    <property type="protein sequence ID" value="KAE9458202.1"/>
    <property type="molecule type" value="Genomic_DNA"/>
</dbReference>
<evidence type="ECO:0000256" key="1">
    <source>
        <dbReference type="SAM" id="MobiDB-lite"/>
    </source>
</evidence>
<accession>A0A6A4LLL0</accession>
<proteinExistence type="predicted"/>
<dbReference type="InterPro" id="IPR039280">
    <property type="entry name" value="VUP"/>
</dbReference>
<protein>
    <submittedName>
        <fullName evidence="2">Uncharacterized protein</fullName>
    </submittedName>
</protein>